<accession>A0A5N6KJX0</accession>
<dbReference type="AlphaFoldDB" id="A0A5N6KJX0"/>
<proteinExistence type="predicted"/>
<name>A0A5N6KJX0_MONLA</name>
<organism evidence="1 2">
    <name type="scientific">Monilinia laxa</name>
    <name type="common">Brown rot fungus</name>
    <name type="synonym">Sclerotinia laxa</name>
    <dbReference type="NCBI Taxonomy" id="61186"/>
    <lineage>
        <taxon>Eukaryota</taxon>
        <taxon>Fungi</taxon>
        <taxon>Dikarya</taxon>
        <taxon>Ascomycota</taxon>
        <taxon>Pezizomycotina</taxon>
        <taxon>Leotiomycetes</taxon>
        <taxon>Helotiales</taxon>
        <taxon>Sclerotiniaceae</taxon>
        <taxon>Monilinia</taxon>
    </lineage>
</organism>
<protein>
    <submittedName>
        <fullName evidence="1">Uncharacterized protein</fullName>
    </submittedName>
</protein>
<reference evidence="1 2" key="1">
    <citation type="submission" date="2019-06" db="EMBL/GenBank/DDBJ databases">
        <title>Genome Sequence of the Brown Rot Fungal Pathogen Monilinia laxa.</title>
        <authorList>
            <person name="De Miccolis Angelini R.M."/>
            <person name="Landi L."/>
            <person name="Abate D."/>
            <person name="Pollastro S."/>
            <person name="Romanazzi G."/>
            <person name="Faretra F."/>
        </authorList>
    </citation>
    <scope>NUCLEOTIDE SEQUENCE [LARGE SCALE GENOMIC DNA]</scope>
    <source>
        <strain evidence="1 2">Mlax316</strain>
    </source>
</reference>
<comment type="caution">
    <text evidence="1">The sequence shown here is derived from an EMBL/GenBank/DDBJ whole genome shotgun (WGS) entry which is preliminary data.</text>
</comment>
<dbReference type="EMBL" id="VIGI01000002">
    <property type="protein sequence ID" value="KAB8303489.1"/>
    <property type="molecule type" value="Genomic_DNA"/>
</dbReference>
<keyword evidence="2" id="KW-1185">Reference proteome</keyword>
<evidence type="ECO:0000313" key="1">
    <source>
        <dbReference type="EMBL" id="KAB8303489.1"/>
    </source>
</evidence>
<sequence length="139" mass="15478">MQPIGGLGTLTEEMIDLVTIMVDIVEDPYPSSLINKAISDRNQHQRRLSWVILHPESIGYSGIVAARHSYRVFVGALLYNGVLSSTEIRTPISLLQVPEIGPSQADQQIGCRWVLLKSHTSTERRRAREEIQAGKKKGS</sequence>
<gene>
    <name evidence="1" type="ORF">EYC80_004903</name>
</gene>
<evidence type="ECO:0000313" key="2">
    <source>
        <dbReference type="Proteomes" id="UP000326757"/>
    </source>
</evidence>
<dbReference type="Proteomes" id="UP000326757">
    <property type="component" value="Unassembled WGS sequence"/>
</dbReference>